<comment type="caution">
    <text evidence="15">The sequence shown here is derived from an EMBL/GenBank/DDBJ whole genome shotgun (WGS) entry which is preliminary data.</text>
</comment>
<evidence type="ECO:0000256" key="11">
    <source>
        <dbReference type="ARBA" id="ARBA00047944"/>
    </source>
</evidence>
<keyword evidence="5 12" id="KW-0963">Cytoplasm</keyword>
<dbReference type="NCBIfam" id="NF008692">
    <property type="entry name" value="PRK11713.1-5"/>
    <property type="match status" value="1"/>
</dbReference>
<dbReference type="PANTHER" id="PTHR30027">
    <property type="entry name" value="RIBOSOMAL RNA SMALL SUBUNIT METHYLTRANSFERASE E"/>
    <property type="match status" value="1"/>
</dbReference>
<evidence type="ECO:0000256" key="2">
    <source>
        <dbReference type="ARBA" id="ARBA00005528"/>
    </source>
</evidence>
<evidence type="ECO:0000256" key="4">
    <source>
        <dbReference type="ARBA" id="ARBA00013673"/>
    </source>
</evidence>
<comment type="catalytic activity">
    <reaction evidence="11 12">
        <text>uridine(1498) in 16S rRNA + S-adenosyl-L-methionine = N(3)-methyluridine(1498) in 16S rRNA + S-adenosyl-L-homocysteine + H(+)</text>
        <dbReference type="Rhea" id="RHEA:42920"/>
        <dbReference type="Rhea" id="RHEA-COMP:10283"/>
        <dbReference type="Rhea" id="RHEA-COMP:10284"/>
        <dbReference type="ChEBI" id="CHEBI:15378"/>
        <dbReference type="ChEBI" id="CHEBI:57856"/>
        <dbReference type="ChEBI" id="CHEBI:59789"/>
        <dbReference type="ChEBI" id="CHEBI:65315"/>
        <dbReference type="ChEBI" id="CHEBI:74502"/>
        <dbReference type="EC" id="2.1.1.193"/>
    </reaction>
</comment>
<dbReference type="GO" id="GO:0005737">
    <property type="term" value="C:cytoplasm"/>
    <property type="evidence" value="ECO:0007669"/>
    <property type="project" value="UniProtKB-SubCell"/>
</dbReference>
<evidence type="ECO:0000256" key="1">
    <source>
        <dbReference type="ARBA" id="ARBA00004496"/>
    </source>
</evidence>
<evidence type="ECO:0000256" key="3">
    <source>
        <dbReference type="ARBA" id="ARBA00012328"/>
    </source>
</evidence>
<feature type="domain" description="Ribosomal RNA small subunit methyltransferase E methyltransferase" evidence="13">
    <location>
        <begin position="72"/>
        <end position="234"/>
    </location>
</feature>
<dbReference type="PIRSF" id="PIRSF015601">
    <property type="entry name" value="MTase_slr0722"/>
    <property type="match status" value="1"/>
</dbReference>
<keyword evidence="9 12" id="KW-0949">S-adenosyl-L-methionine</keyword>
<comment type="function">
    <text evidence="10 12">Specifically methylates the N3 position of the uracil ring of uridine 1498 (m3U1498) in 16S rRNA. Acts on the fully assembled 30S ribosomal subunit.</text>
</comment>
<organism evidence="15 16">
    <name type="scientific">Duganella margarita</name>
    <dbReference type="NCBI Taxonomy" id="2692170"/>
    <lineage>
        <taxon>Bacteria</taxon>
        <taxon>Pseudomonadati</taxon>
        <taxon>Pseudomonadota</taxon>
        <taxon>Betaproteobacteria</taxon>
        <taxon>Burkholderiales</taxon>
        <taxon>Oxalobacteraceae</taxon>
        <taxon>Telluria group</taxon>
        <taxon>Duganella</taxon>
    </lineage>
</organism>
<protein>
    <recommendedName>
        <fullName evidence="4 12">Ribosomal RNA small subunit methyltransferase E</fullName>
        <ecNumber evidence="3 12">2.1.1.193</ecNumber>
    </recommendedName>
</protein>
<dbReference type="RefSeq" id="WP_161048790.1">
    <property type="nucleotide sequence ID" value="NZ_WWCR01000001.1"/>
</dbReference>
<evidence type="ECO:0000256" key="12">
    <source>
        <dbReference type="PIRNR" id="PIRNR015601"/>
    </source>
</evidence>
<reference evidence="15 16" key="1">
    <citation type="submission" date="2019-12" db="EMBL/GenBank/DDBJ databases">
        <title>Novel species isolated from a subtropical stream in China.</title>
        <authorList>
            <person name="Lu H."/>
        </authorList>
    </citation>
    <scope>NUCLEOTIDE SEQUENCE [LARGE SCALE GENOMIC DNA]</scope>
    <source>
        <strain evidence="15 16">FT134W</strain>
    </source>
</reference>
<dbReference type="SUPFAM" id="SSF88697">
    <property type="entry name" value="PUA domain-like"/>
    <property type="match status" value="1"/>
</dbReference>
<evidence type="ECO:0000256" key="7">
    <source>
        <dbReference type="ARBA" id="ARBA00022603"/>
    </source>
</evidence>
<dbReference type="InterPro" id="IPR029028">
    <property type="entry name" value="Alpha/beta_knot_MTases"/>
</dbReference>
<evidence type="ECO:0000259" key="13">
    <source>
        <dbReference type="Pfam" id="PF04452"/>
    </source>
</evidence>
<evidence type="ECO:0000259" key="14">
    <source>
        <dbReference type="Pfam" id="PF20260"/>
    </source>
</evidence>
<dbReference type="Gene3D" id="3.40.1280.10">
    <property type="match status" value="1"/>
</dbReference>
<dbReference type="InterPro" id="IPR006700">
    <property type="entry name" value="RsmE"/>
</dbReference>
<proteinExistence type="inferred from homology"/>
<dbReference type="EMBL" id="WWCR01000001">
    <property type="protein sequence ID" value="MYM70972.1"/>
    <property type="molecule type" value="Genomic_DNA"/>
</dbReference>
<comment type="subcellular location">
    <subcellularLocation>
        <location evidence="1 12">Cytoplasm</location>
    </subcellularLocation>
</comment>
<dbReference type="GO" id="GO:0070475">
    <property type="term" value="P:rRNA base methylation"/>
    <property type="evidence" value="ECO:0007669"/>
    <property type="project" value="TreeGrafter"/>
</dbReference>
<dbReference type="InterPro" id="IPR046887">
    <property type="entry name" value="RsmE_PUA-like"/>
</dbReference>
<dbReference type="EC" id="2.1.1.193" evidence="3 12"/>
<dbReference type="InterPro" id="IPR029026">
    <property type="entry name" value="tRNA_m1G_MTases_N"/>
</dbReference>
<dbReference type="NCBIfam" id="TIGR00046">
    <property type="entry name" value="RsmE family RNA methyltransferase"/>
    <property type="match status" value="1"/>
</dbReference>
<comment type="similarity">
    <text evidence="2 12">Belongs to the RNA methyltransferase RsmE family.</text>
</comment>
<dbReference type="GO" id="GO:0070042">
    <property type="term" value="F:rRNA (uridine-N3-)-methyltransferase activity"/>
    <property type="evidence" value="ECO:0007669"/>
    <property type="project" value="TreeGrafter"/>
</dbReference>
<accession>A0A7X4KFD6</accession>
<dbReference type="AlphaFoldDB" id="A0A7X4KFD6"/>
<evidence type="ECO:0000256" key="6">
    <source>
        <dbReference type="ARBA" id="ARBA00022552"/>
    </source>
</evidence>
<dbReference type="SUPFAM" id="SSF75217">
    <property type="entry name" value="alpha/beta knot"/>
    <property type="match status" value="1"/>
</dbReference>
<name>A0A7X4KFD6_9BURK</name>
<gene>
    <name evidence="15" type="ORF">GTP56_02010</name>
</gene>
<evidence type="ECO:0000256" key="10">
    <source>
        <dbReference type="ARBA" id="ARBA00025699"/>
    </source>
</evidence>
<dbReference type="InterPro" id="IPR015947">
    <property type="entry name" value="PUA-like_sf"/>
</dbReference>
<evidence type="ECO:0000313" key="15">
    <source>
        <dbReference type="EMBL" id="MYM70972.1"/>
    </source>
</evidence>
<dbReference type="InterPro" id="IPR046886">
    <property type="entry name" value="RsmE_MTase_dom"/>
</dbReference>
<sequence>MPRFYIPHPLAIGQRVSLPEAVAHHVQVLRLAPGDLITLFNGDGGEYTASLSELGRRSASAEIKAYTAREAELPFAVTLAQALPEGSKMEWIIEKAIELGVSGFQPLAAQRCVVRLSAERAEKKLEHWRGIIVSASEQSGRNRLAQLAPPQDYKQWITQQDMHRRLILTPRAEQSLADWARHQPPQAVTLVVGPEGGLSEQEEDLALRHGALPLAMGPRILRTETAALAAVSVLSAAWGGLA</sequence>
<dbReference type="PANTHER" id="PTHR30027:SF3">
    <property type="entry name" value="16S RRNA (URACIL(1498)-N(3))-METHYLTRANSFERASE"/>
    <property type="match status" value="1"/>
</dbReference>
<dbReference type="Pfam" id="PF20260">
    <property type="entry name" value="PUA_4"/>
    <property type="match status" value="1"/>
</dbReference>
<dbReference type="Pfam" id="PF04452">
    <property type="entry name" value="Methyltrans_RNA"/>
    <property type="match status" value="1"/>
</dbReference>
<keyword evidence="6 12" id="KW-0698">rRNA processing</keyword>
<feature type="domain" description="Ribosomal RNA small subunit methyltransferase E PUA-like" evidence="14">
    <location>
        <begin position="18"/>
        <end position="63"/>
    </location>
</feature>
<keyword evidence="7 12" id="KW-0489">Methyltransferase</keyword>
<evidence type="ECO:0000256" key="9">
    <source>
        <dbReference type="ARBA" id="ARBA00022691"/>
    </source>
</evidence>
<dbReference type="CDD" id="cd18084">
    <property type="entry name" value="RsmE-like"/>
    <property type="match status" value="1"/>
</dbReference>
<evidence type="ECO:0000256" key="5">
    <source>
        <dbReference type="ARBA" id="ARBA00022490"/>
    </source>
</evidence>
<evidence type="ECO:0000256" key="8">
    <source>
        <dbReference type="ARBA" id="ARBA00022679"/>
    </source>
</evidence>
<dbReference type="Gene3D" id="2.40.240.20">
    <property type="entry name" value="Hypothetical PUA domain-like, domain 1"/>
    <property type="match status" value="1"/>
</dbReference>
<keyword evidence="8 12" id="KW-0808">Transferase</keyword>
<dbReference type="Proteomes" id="UP000469734">
    <property type="component" value="Unassembled WGS sequence"/>
</dbReference>
<evidence type="ECO:0000313" key="16">
    <source>
        <dbReference type="Proteomes" id="UP000469734"/>
    </source>
</evidence>